<reference evidence="3" key="2">
    <citation type="submission" date="2025-09" db="UniProtKB">
        <authorList>
            <consortium name="Ensembl"/>
        </authorList>
    </citation>
    <scope>IDENTIFICATION</scope>
</reference>
<dbReference type="GO" id="GO:0005761">
    <property type="term" value="C:mitochondrial ribosome"/>
    <property type="evidence" value="ECO:0007669"/>
    <property type="project" value="InterPro"/>
</dbReference>
<evidence type="ECO:0000313" key="3">
    <source>
        <dbReference type="Ensembl" id="ENSDLAP00005058890.2"/>
    </source>
</evidence>
<dbReference type="OMA" id="CVTEMSM"/>
<dbReference type="GO" id="GO:0003723">
    <property type="term" value="F:RNA binding"/>
    <property type="evidence" value="ECO:0007669"/>
    <property type="project" value="TreeGrafter"/>
</dbReference>
<keyword evidence="4" id="KW-1185">Reference proteome</keyword>
<dbReference type="GeneID" id="127377062"/>
<proteinExistence type="predicted"/>
<dbReference type="AlphaFoldDB" id="A0A8C4IJG2"/>
<evidence type="ECO:0000256" key="1">
    <source>
        <dbReference type="ARBA" id="ARBA00023157"/>
    </source>
</evidence>
<dbReference type="Proteomes" id="UP000694389">
    <property type="component" value="Unassembled WGS sequence"/>
</dbReference>
<evidence type="ECO:0000259" key="2">
    <source>
        <dbReference type="Pfam" id="PF06747"/>
    </source>
</evidence>
<protein>
    <submittedName>
        <fullName evidence="3">Coiled-coil-helix-coiled-coil-helix domain containing 1</fullName>
    </submittedName>
</protein>
<dbReference type="InterPro" id="IPR010625">
    <property type="entry name" value="CHCH"/>
</dbReference>
<sequence length="119" mass="13527">MAAKRGIAFQEKVSRLLSKQSGKPVLKANRSLSLRDTVADRKQRKGEATCVTEMSALMVCWKQQNFAEEPCSYEMKSFFTCVEEAKAMKNKTESTKAERLPPKVAKTLLKRYPNLHTEI</sequence>
<accession>A0A8C4IJG2</accession>
<dbReference type="RefSeq" id="XP_051280601.1">
    <property type="nucleotide sequence ID" value="XM_051424641.1"/>
</dbReference>
<dbReference type="GO" id="GO:0005654">
    <property type="term" value="C:nucleoplasm"/>
    <property type="evidence" value="ECO:0007669"/>
    <property type="project" value="TreeGrafter"/>
</dbReference>
<dbReference type="InterPro" id="IPR033620">
    <property type="entry name" value="Ribosomal_mS37_met"/>
</dbReference>
<evidence type="ECO:0000313" key="4">
    <source>
        <dbReference type="Proteomes" id="UP000694389"/>
    </source>
</evidence>
<dbReference type="GO" id="GO:0032543">
    <property type="term" value="P:mitochondrial translation"/>
    <property type="evidence" value="ECO:0007669"/>
    <property type="project" value="InterPro"/>
</dbReference>
<reference evidence="3" key="1">
    <citation type="submission" date="2025-08" db="UniProtKB">
        <authorList>
            <consortium name="Ensembl"/>
        </authorList>
    </citation>
    <scope>IDENTIFICATION</scope>
</reference>
<organism evidence="3 4">
    <name type="scientific">Dicentrarchus labrax</name>
    <name type="common">European seabass</name>
    <name type="synonym">Morone labrax</name>
    <dbReference type="NCBI Taxonomy" id="13489"/>
    <lineage>
        <taxon>Eukaryota</taxon>
        <taxon>Metazoa</taxon>
        <taxon>Chordata</taxon>
        <taxon>Craniata</taxon>
        <taxon>Vertebrata</taxon>
        <taxon>Euteleostomi</taxon>
        <taxon>Actinopterygii</taxon>
        <taxon>Neopterygii</taxon>
        <taxon>Teleostei</taxon>
        <taxon>Neoteleostei</taxon>
        <taxon>Acanthomorphata</taxon>
        <taxon>Eupercaria</taxon>
        <taxon>Moronidae</taxon>
        <taxon>Dicentrarchus</taxon>
    </lineage>
</organism>
<feature type="domain" description="CHCH" evidence="2">
    <location>
        <begin position="50"/>
        <end position="83"/>
    </location>
</feature>
<dbReference type="PANTHER" id="PTHR31278:SF2">
    <property type="entry name" value="SMALL RIBOSOMAL SUBUNIT PROTEIN MS37"/>
    <property type="match status" value="1"/>
</dbReference>
<name>A0A8C4IJG2_DICLA</name>
<gene>
    <name evidence="3" type="primary">chchd1</name>
</gene>
<dbReference type="OrthoDB" id="5825849at2759"/>
<dbReference type="CTD" id="118487"/>
<dbReference type="Ensembl" id="ENSDLAT00005062411.2">
    <property type="protein sequence ID" value="ENSDLAP00005058890.2"/>
    <property type="gene ID" value="ENSDLAG00005024851.2"/>
</dbReference>
<dbReference type="Pfam" id="PF06747">
    <property type="entry name" value="CHCH"/>
    <property type="match status" value="1"/>
</dbReference>
<dbReference type="GeneTree" id="ENSGT00390000007683"/>
<keyword evidence="1" id="KW-1015">Disulfide bond</keyword>
<dbReference type="PANTHER" id="PTHR31278">
    <property type="entry name" value="CHCHD1"/>
    <property type="match status" value="1"/>
</dbReference>